<keyword evidence="3" id="KW-1185">Reference proteome</keyword>
<dbReference type="Proteomes" id="UP001597018">
    <property type="component" value="Unassembled WGS sequence"/>
</dbReference>
<dbReference type="RefSeq" id="WP_345600868.1">
    <property type="nucleotide sequence ID" value="NZ_BAABLT010000020.1"/>
</dbReference>
<feature type="region of interest" description="Disordered" evidence="1">
    <location>
        <begin position="64"/>
        <end position="100"/>
    </location>
</feature>
<name>A0ABW3FR98_9PSEU</name>
<organism evidence="2 3">
    <name type="scientific">Saccharopolyspora rosea</name>
    <dbReference type="NCBI Taxonomy" id="524884"/>
    <lineage>
        <taxon>Bacteria</taxon>
        <taxon>Bacillati</taxon>
        <taxon>Actinomycetota</taxon>
        <taxon>Actinomycetes</taxon>
        <taxon>Pseudonocardiales</taxon>
        <taxon>Pseudonocardiaceae</taxon>
        <taxon>Saccharopolyspora</taxon>
    </lineage>
</organism>
<comment type="caution">
    <text evidence="2">The sequence shown here is derived from an EMBL/GenBank/DDBJ whole genome shotgun (WGS) entry which is preliminary data.</text>
</comment>
<dbReference type="EMBL" id="JBHTIW010000005">
    <property type="protein sequence ID" value="MFD0920143.1"/>
    <property type="molecule type" value="Genomic_DNA"/>
</dbReference>
<reference evidence="3" key="1">
    <citation type="journal article" date="2019" name="Int. J. Syst. Evol. Microbiol.">
        <title>The Global Catalogue of Microorganisms (GCM) 10K type strain sequencing project: providing services to taxonomists for standard genome sequencing and annotation.</title>
        <authorList>
            <consortium name="The Broad Institute Genomics Platform"/>
            <consortium name="The Broad Institute Genome Sequencing Center for Infectious Disease"/>
            <person name="Wu L."/>
            <person name="Ma J."/>
        </authorList>
    </citation>
    <scope>NUCLEOTIDE SEQUENCE [LARGE SCALE GENOMIC DNA]</scope>
    <source>
        <strain evidence="3">CCUG 56401</strain>
    </source>
</reference>
<evidence type="ECO:0000313" key="2">
    <source>
        <dbReference type="EMBL" id="MFD0920143.1"/>
    </source>
</evidence>
<accession>A0ABW3FR98</accession>
<protein>
    <submittedName>
        <fullName evidence="2">Uncharacterized protein</fullName>
    </submittedName>
</protein>
<evidence type="ECO:0000313" key="3">
    <source>
        <dbReference type="Proteomes" id="UP001597018"/>
    </source>
</evidence>
<sequence length="100" mass="10654">MLNVASLESERVHLAQLSTVHADTHGDRTPFSCKEMVYKAGYPIRDQRLGFEDARLEPGPATFTASATKAQDERAGSAAEKGNPQPGQLSDVGPGGAWVT</sequence>
<proteinExistence type="predicted"/>
<evidence type="ECO:0000256" key="1">
    <source>
        <dbReference type="SAM" id="MobiDB-lite"/>
    </source>
</evidence>
<gene>
    <name evidence="2" type="ORF">ACFQ16_10355</name>
</gene>